<name>A0A7G6DZJ0_THEFR</name>
<dbReference type="KEGG" id="tfr:BR63_02285"/>
<feature type="binding site" evidence="12">
    <location>
        <position position="47"/>
    </location>
    <ligand>
        <name>FAD</name>
        <dbReference type="ChEBI" id="CHEBI:57692"/>
    </ligand>
</feature>
<keyword evidence="7 12" id="KW-0520">NAD</keyword>
<feature type="disulfide bond" description="Redox-active" evidence="13">
    <location>
        <begin position="38"/>
        <end position="43"/>
    </location>
</feature>
<evidence type="ECO:0000256" key="8">
    <source>
        <dbReference type="ARBA" id="ARBA00023157"/>
    </source>
</evidence>
<organism evidence="17 18">
    <name type="scientific">Thermanaerosceptrum fracticalcis</name>
    <dbReference type="NCBI Taxonomy" id="1712410"/>
    <lineage>
        <taxon>Bacteria</taxon>
        <taxon>Bacillati</taxon>
        <taxon>Bacillota</taxon>
        <taxon>Clostridia</taxon>
        <taxon>Eubacteriales</taxon>
        <taxon>Peptococcaceae</taxon>
        <taxon>Thermanaerosceptrum</taxon>
    </lineage>
</organism>
<evidence type="ECO:0000259" key="16">
    <source>
        <dbReference type="Pfam" id="PF07992"/>
    </source>
</evidence>
<evidence type="ECO:0000256" key="9">
    <source>
        <dbReference type="ARBA" id="ARBA00023284"/>
    </source>
</evidence>
<feature type="binding site" evidence="12">
    <location>
        <position position="199"/>
    </location>
    <ligand>
        <name>NAD(+)</name>
        <dbReference type="ChEBI" id="CHEBI:57540"/>
    </ligand>
</feature>
<feature type="active site" description="Proton acceptor" evidence="11">
    <location>
        <position position="437"/>
    </location>
</feature>
<dbReference type="RefSeq" id="WP_034422725.1">
    <property type="nucleotide sequence ID" value="NZ_CP045798.1"/>
</dbReference>
<feature type="binding site" evidence="12">
    <location>
        <position position="110"/>
    </location>
    <ligand>
        <name>FAD</name>
        <dbReference type="ChEBI" id="CHEBI:57692"/>
    </ligand>
</feature>
<dbReference type="InterPro" id="IPR050151">
    <property type="entry name" value="Class-I_Pyr_Nuc-Dis_Oxidored"/>
</dbReference>
<comment type="miscellaneous">
    <text evidence="14">The active site is a redox-active disulfide bond.</text>
</comment>
<feature type="binding site" evidence="12">
    <location>
        <begin position="139"/>
        <end position="141"/>
    </location>
    <ligand>
        <name>FAD</name>
        <dbReference type="ChEBI" id="CHEBI:57692"/>
    </ligand>
</feature>
<reference evidence="17 18" key="1">
    <citation type="journal article" date="2019" name="Front. Microbiol.">
        <title>Thermoanaerosceptrum fracticalcis gen. nov. sp. nov., a Novel Fumarate-Fermenting Microorganism From a Deep Fractured Carbonate Aquifer of the US Great Basin.</title>
        <authorList>
            <person name="Hamilton-Brehm S.D."/>
            <person name="Stewart L.E."/>
            <person name="Zavarin M."/>
            <person name="Caldwell M."/>
            <person name="Lawson P.A."/>
            <person name="Onstott T.C."/>
            <person name="Grzymski J."/>
            <person name="Neveux I."/>
            <person name="Lollar B.S."/>
            <person name="Russell C.E."/>
            <person name="Moser D.P."/>
        </authorList>
    </citation>
    <scope>NUCLEOTIDE SEQUENCE [LARGE SCALE GENOMIC DNA]</scope>
    <source>
        <strain evidence="17 18">DRI-13</strain>
    </source>
</reference>
<keyword evidence="8" id="KW-1015">Disulfide bond</keyword>
<dbReference type="InterPro" id="IPR036188">
    <property type="entry name" value="FAD/NAD-bd_sf"/>
</dbReference>
<dbReference type="Gene3D" id="3.50.50.60">
    <property type="entry name" value="FAD/NAD(P)-binding domain"/>
    <property type="match status" value="2"/>
</dbReference>
<dbReference type="GO" id="GO:0005737">
    <property type="term" value="C:cytoplasm"/>
    <property type="evidence" value="ECO:0007669"/>
    <property type="project" value="UniProtKB-ARBA"/>
</dbReference>
<comment type="catalytic activity">
    <reaction evidence="10 14">
        <text>N(6)-[(R)-dihydrolipoyl]-L-lysyl-[protein] + NAD(+) = N(6)-[(R)-lipoyl]-L-lysyl-[protein] + NADH + H(+)</text>
        <dbReference type="Rhea" id="RHEA:15045"/>
        <dbReference type="Rhea" id="RHEA-COMP:10474"/>
        <dbReference type="Rhea" id="RHEA-COMP:10475"/>
        <dbReference type="ChEBI" id="CHEBI:15378"/>
        <dbReference type="ChEBI" id="CHEBI:57540"/>
        <dbReference type="ChEBI" id="CHEBI:57945"/>
        <dbReference type="ChEBI" id="CHEBI:83099"/>
        <dbReference type="ChEBI" id="CHEBI:83100"/>
        <dbReference type="EC" id="1.8.1.4"/>
    </reaction>
</comment>
<dbReference type="GO" id="GO:0004148">
    <property type="term" value="F:dihydrolipoyl dehydrogenase (NADH) activity"/>
    <property type="evidence" value="ECO:0007669"/>
    <property type="project" value="UniProtKB-EC"/>
</dbReference>
<dbReference type="SUPFAM" id="SSF55424">
    <property type="entry name" value="FAD/NAD-linked reductases, dimerisation (C-terminal) domain"/>
    <property type="match status" value="1"/>
</dbReference>
<keyword evidence="12" id="KW-0547">Nucleotide-binding</keyword>
<feature type="domain" description="Pyridine nucleotide-disulphide oxidoreductase dimerisation" evidence="15">
    <location>
        <begin position="340"/>
        <end position="447"/>
    </location>
</feature>
<dbReference type="PANTHER" id="PTHR22912">
    <property type="entry name" value="DISULFIDE OXIDOREDUCTASE"/>
    <property type="match status" value="1"/>
</dbReference>
<evidence type="ECO:0000256" key="5">
    <source>
        <dbReference type="ARBA" id="ARBA00022827"/>
    </source>
</evidence>
<dbReference type="OrthoDB" id="9807946at2"/>
<dbReference type="Pfam" id="PF02852">
    <property type="entry name" value="Pyr_redox_dim"/>
    <property type="match status" value="1"/>
</dbReference>
<dbReference type="PROSITE" id="PS00076">
    <property type="entry name" value="PYRIDINE_REDOX_1"/>
    <property type="match status" value="1"/>
</dbReference>
<keyword evidence="6 14" id="KW-0560">Oxidoreductase</keyword>
<evidence type="ECO:0000256" key="6">
    <source>
        <dbReference type="ARBA" id="ARBA00023002"/>
    </source>
</evidence>
<dbReference type="EC" id="1.8.1.4" evidence="2 14"/>
<sequence length="459" mass="48811">MRITVLGAGPAGYAAALRAAQKGAKVTLIEKERLGGTCLNWGCIPTKVWVESAHRWRAIQEVADFGLECTAHRPNLQAIVARKNQVVETLVGGIQQLMAKQKVHVLRGRGTVVNPRLVSVQLADGSREEVENDCLILATGSVPASLPIPGLDLPGVMTSKEALDLKELPSSLVIIGGGVIGLEFANIFQTLGSKVTVVELLPCVLPGVDVEIVRRLMPVLKKSGLDIKVSTKLLEIKKQDNMLALILEGSKGVETLTAEKVLVATGRIPSLSGVETKALGLELEGRFVKVNPYLETNLPGVYAIGDIVKSPMLAHVATAEAETAVENIFGKRQAMDYSAVPAAVYISPEVAYVGLTEEEAKEQGLTYKVGKFPFTANGRALTLGEAQGVVKIIAGENGRILGAHLLGPQASELVAELTLALRWGITTEQISHTIHAHPSLAEAVLESAHSVFGKALHFS</sequence>
<dbReference type="PIRSF" id="PIRSF000350">
    <property type="entry name" value="Mercury_reductase_MerA"/>
    <property type="match status" value="1"/>
</dbReference>
<accession>A0A7G6DZJ0</accession>
<evidence type="ECO:0000256" key="13">
    <source>
        <dbReference type="PIRSR" id="PIRSR000350-4"/>
    </source>
</evidence>
<feature type="binding site" evidence="12">
    <location>
        <position position="266"/>
    </location>
    <ligand>
        <name>NAD(+)</name>
        <dbReference type="ChEBI" id="CHEBI:57540"/>
    </ligand>
</feature>
<dbReference type="GO" id="GO:0006103">
    <property type="term" value="P:2-oxoglutarate metabolic process"/>
    <property type="evidence" value="ECO:0007669"/>
    <property type="project" value="TreeGrafter"/>
</dbReference>
<dbReference type="InterPro" id="IPR001100">
    <property type="entry name" value="Pyr_nuc-diS_OxRdtase"/>
</dbReference>
<evidence type="ECO:0000256" key="12">
    <source>
        <dbReference type="PIRSR" id="PIRSR000350-3"/>
    </source>
</evidence>
<proteinExistence type="inferred from homology"/>
<protein>
    <recommendedName>
        <fullName evidence="3 14">Dihydrolipoyl dehydrogenase</fullName>
        <ecNumber evidence="2 14">1.8.1.4</ecNumber>
    </recommendedName>
</protein>
<keyword evidence="18" id="KW-1185">Reference proteome</keyword>
<dbReference type="NCBIfam" id="TIGR01350">
    <property type="entry name" value="lipoamide_DH"/>
    <property type="match status" value="1"/>
</dbReference>
<keyword evidence="9 14" id="KW-0676">Redox-active center</keyword>
<dbReference type="EMBL" id="CP045798">
    <property type="protein sequence ID" value="QNB45244.1"/>
    <property type="molecule type" value="Genomic_DNA"/>
</dbReference>
<evidence type="ECO:0000256" key="1">
    <source>
        <dbReference type="ARBA" id="ARBA00007532"/>
    </source>
</evidence>
<evidence type="ECO:0000256" key="7">
    <source>
        <dbReference type="ARBA" id="ARBA00023027"/>
    </source>
</evidence>
<dbReference type="PRINTS" id="PR00411">
    <property type="entry name" value="PNDRDTASEI"/>
</dbReference>
<gene>
    <name evidence="17" type="primary">lpdA</name>
    <name evidence="17" type="ORF">BR63_02285</name>
</gene>
<dbReference type="InterPro" id="IPR012999">
    <property type="entry name" value="Pyr_OxRdtase_I_AS"/>
</dbReference>
<feature type="domain" description="FAD/NAD(P)-binding" evidence="16">
    <location>
        <begin position="2"/>
        <end position="321"/>
    </location>
</feature>
<dbReference type="GO" id="GO:0050660">
    <property type="term" value="F:flavin adenine dinucleotide binding"/>
    <property type="evidence" value="ECO:0007669"/>
    <property type="project" value="InterPro"/>
</dbReference>
<comment type="similarity">
    <text evidence="1 14">Belongs to the class-I pyridine nucleotide-disulfide oxidoreductase family.</text>
</comment>
<dbReference type="InterPro" id="IPR023753">
    <property type="entry name" value="FAD/NAD-binding_dom"/>
</dbReference>
<evidence type="ECO:0000256" key="3">
    <source>
        <dbReference type="ARBA" id="ARBA00016961"/>
    </source>
</evidence>
<comment type="cofactor">
    <cofactor evidence="12 14">
        <name>FAD</name>
        <dbReference type="ChEBI" id="CHEBI:57692"/>
    </cofactor>
    <text evidence="12 14">Binds 1 FAD per subunit.</text>
</comment>
<feature type="binding site" evidence="12">
    <location>
        <position position="306"/>
    </location>
    <ligand>
        <name>FAD</name>
        <dbReference type="ChEBI" id="CHEBI:57692"/>
    </ligand>
</feature>
<dbReference type="InterPro" id="IPR016156">
    <property type="entry name" value="FAD/NAD-linked_Rdtase_dimer_sf"/>
</dbReference>
<keyword evidence="4 14" id="KW-0285">Flavoprotein</keyword>
<evidence type="ECO:0000256" key="2">
    <source>
        <dbReference type="ARBA" id="ARBA00012608"/>
    </source>
</evidence>
<feature type="binding site" evidence="12">
    <location>
        <begin position="312"/>
        <end position="315"/>
    </location>
    <ligand>
        <name>FAD</name>
        <dbReference type="ChEBI" id="CHEBI:57692"/>
    </ligand>
</feature>
<dbReference type="Gene3D" id="3.30.390.30">
    <property type="match status" value="1"/>
</dbReference>
<evidence type="ECO:0000256" key="11">
    <source>
        <dbReference type="PIRSR" id="PIRSR000350-2"/>
    </source>
</evidence>
<evidence type="ECO:0000313" key="17">
    <source>
        <dbReference type="EMBL" id="QNB45244.1"/>
    </source>
</evidence>
<dbReference type="PRINTS" id="PR00368">
    <property type="entry name" value="FADPNR"/>
</dbReference>
<dbReference type="PANTHER" id="PTHR22912:SF151">
    <property type="entry name" value="DIHYDROLIPOYL DEHYDROGENASE, MITOCHONDRIAL"/>
    <property type="match status" value="1"/>
</dbReference>
<dbReference type="Pfam" id="PF07992">
    <property type="entry name" value="Pyr_redox_2"/>
    <property type="match status" value="1"/>
</dbReference>
<evidence type="ECO:0000256" key="14">
    <source>
        <dbReference type="RuleBase" id="RU003692"/>
    </source>
</evidence>
<dbReference type="SUPFAM" id="SSF51905">
    <property type="entry name" value="FAD/NAD(P)-binding domain"/>
    <property type="match status" value="1"/>
</dbReference>
<dbReference type="FunFam" id="3.30.390.30:FF:000001">
    <property type="entry name" value="Dihydrolipoyl dehydrogenase"/>
    <property type="match status" value="1"/>
</dbReference>
<dbReference type="Proteomes" id="UP000515847">
    <property type="component" value="Chromosome"/>
</dbReference>
<evidence type="ECO:0000313" key="18">
    <source>
        <dbReference type="Proteomes" id="UP000515847"/>
    </source>
</evidence>
<evidence type="ECO:0000259" key="15">
    <source>
        <dbReference type="Pfam" id="PF02852"/>
    </source>
</evidence>
<evidence type="ECO:0000256" key="10">
    <source>
        <dbReference type="ARBA" id="ARBA00049187"/>
    </source>
</evidence>
<dbReference type="InterPro" id="IPR004099">
    <property type="entry name" value="Pyr_nucl-diS_OxRdtase_dimer"/>
</dbReference>
<dbReference type="AlphaFoldDB" id="A0A7G6DZJ0"/>
<keyword evidence="5 12" id="KW-0274">FAD</keyword>
<feature type="binding site" evidence="12">
    <location>
        <begin position="176"/>
        <end position="183"/>
    </location>
    <ligand>
        <name>NAD(+)</name>
        <dbReference type="ChEBI" id="CHEBI:57540"/>
    </ligand>
</feature>
<dbReference type="InterPro" id="IPR006258">
    <property type="entry name" value="Lipoamide_DH"/>
</dbReference>
<evidence type="ECO:0000256" key="4">
    <source>
        <dbReference type="ARBA" id="ARBA00022630"/>
    </source>
</evidence>